<evidence type="ECO:0000313" key="3">
    <source>
        <dbReference type="Proteomes" id="UP000235786"/>
    </source>
</evidence>
<gene>
    <name evidence="2" type="ORF">L207DRAFT_520893</name>
</gene>
<organism evidence="2 3">
    <name type="scientific">Hyaloscypha variabilis (strain UAMH 11265 / GT02V1 / F)</name>
    <name type="common">Meliniomyces variabilis</name>
    <dbReference type="NCBI Taxonomy" id="1149755"/>
    <lineage>
        <taxon>Eukaryota</taxon>
        <taxon>Fungi</taxon>
        <taxon>Dikarya</taxon>
        <taxon>Ascomycota</taxon>
        <taxon>Pezizomycotina</taxon>
        <taxon>Leotiomycetes</taxon>
        <taxon>Helotiales</taxon>
        <taxon>Hyaloscyphaceae</taxon>
        <taxon>Hyaloscypha</taxon>
        <taxon>Hyaloscypha variabilis</taxon>
    </lineage>
</organism>
<dbReference type="InterPro" id="IPR050855">
    <property type="entry name" value="NDM-1-like"/>
</dbReference>
<protein>
    <submittedName>
        <fullName evidence="2">Metallo-hydrolase/oxidoreductase</fullName>
    </submittedName>
</protein>
<dbReference type="InterPro" id="IPR001279">
    <property type="entry name" value="Metallo-B-lactamas"/>
</dbReference>
<sequence length="289" mass="31384">MSPLRANVYVAPAIPWSKPNGKEGGPWSPISCTLIHSDNEAVLVDTPITNAQNEDLAAWIESTIPGKRLTTIYITHGHADHWLGINMLQKRFPGVRAVATEGTVAHMKQQVEPAAFKATWGTQFPNQIDTEFALADPLPASGEFQLEGHILRAIEVGHSDTHDTTVLWVPDISLAVCGDVVYGDVHCMLGAANTKALREEWITAIEKVEALHPETVVPGHMKPGELTGTFHLAATKQYIRDFGDVVGEDGKNAREIAGEMLRRYPTRFNQGALLVGAMAAAKIGQMGKL</sequence>
<proteinExistence type="predicted"/>
<dbReference type="Gene3D" id="3.60.15.10">
    <property type="entry name" value="Ribonuclease Z/Hydroxyacylglutathione hydrolase-like"/>
    <property type="match status" value="1"/>
</dbReference>
<dbReference type="Proteomes" id="UP000235786">
    <property type="component" value="Unassembled WGS sequence"/>
</dbReference>
<evidence type="ECO:0000259" key="1">
    <source>
        <dbReference type="SMART" id="SM00849"/>
    </source>
</evidence>
<dbReference type="AlphaFoldDB" id="A0A2J6QTQ1"/>
<dbReference type="GO" id="GO:0016787">
    <property type="term" value="F:hydrolase activity"/>
    <property type="evidence" value="ECO:0007669"/>
    <property type="project" value="UniProtKB-KW"/>
</dbReference>
<keyword evidence="3" id="KW-1185">Reference proteome</keyword>
<keyword evidence="2" id="KW-0378">Hydrolase</keyword>
<dbReference type="PANTHER" id="PTHR42951">
    <property type="entry name" value="METALLO-BETA-LACTAMASE DOMAIN-CONTAINING"/>
    <property type="match status" value="1"/>
</dbReference>
<accession>A0A2J6QTQ1</accession>
<dbReference type="PANTHER" id="PTHR42951:SF14">
    <property type="entry name" value="METALLO-BETA-LACTAMASE SUPERFAMILY PROTEIN"/>
    <property type="match status" value="1"/>
</dbReference>
<dbReference type="CDD" id="cd07739">
    <property type="entry name" value="metallo-hydrolase-like_MBL-fold"/>
    <property type="match status" value="1"/>
</dbReference>
<feature type="domain" description="Metallo-beta-lactamase" evidence="1">
    <location>
        <begin position="29"/>
        <end position="220"/>
    </location>
</feature>
<dbReference type="EMBL" id="KZ613973">
    <property type="protein sequence ID" value="PMD29610.1"/>
    <property type="molecule type" value="Genomic_DNA"/>
</dbReference>
<dbReference type="InterPro" id="IPR036866">
    <property type="entry name" value="RibonucZ/Hydroxyglut_hydro"/>
</dbReference>
<reference evidence="2 3" key="1">
    <citation type="submission" date="2016-04" db="EMBL/GenBank/DDBJ databases">
        <title>A degradative enzymes factory behind the ericoid mycorrhizal symbiosis.</title>
        <authorList>
            <consortium name="DOE Joint Genome Institute"/>
            <person name="Martino E."/>
            <person name="Morin E."/>
            <person name="Grelet G."/>
            <person name="Kuo A."/>
            <person name="Kohler A."/>
            <person name="Daghino S."/>
            <person name="Barry K."/>
            <person name="Choi C."/>
            <person name="Cichocki N."/>
            <person name="Clum A."/>
            <person name="Copeland A."/>
            <person name="Hainaut M."/>
            <person name="Haridas S."/>
            <person name="Labutti K."/>
            <person name="Lindquist E."/>
            <person name="Lipzen A."/>
            <person name="Khouja H.-R."/>
            <person name="Murat C."/>
            <person name="Ohm R."/>
            <person name="Olson A."/>
            <person name="Spatafora J."/>
            <person name="Veneault-Fourrey C."/>
            <person name="Henrissat B."/>
            <person name="Grigoriev I."/>
            <person name="Martin F."/>
            <person name="Perotto S."/>
        </authorList>
    </citation>
    <scope>NUCLEOTIDE SEQUENCE [LARGE SCALE GENOMIC DNA]</scope>
    <source>
        <strain evidence="2 3">F</strain>
    </source>
</reference>
<dbReference type="OrthoDB" id="536211at2759"/>
<dbReference type="Pfam" id="PF00753">
    <property type="entry name" value="Lactamase_B"/>
    <property type="match status" value="1"/>
</dbReference>
<name>A0A2J6QTQ1_HYAVF</name>
<dbReference type="SUPFAM" id="SSF56281">
    <property type="entry name" value="Metallo-hydrolase/oxidoreductase"/>
    <property type="match status" value="1"/>
</dbReference>
<dbReference type="SMART" id="SM00849">
    <property type="entry name" value="Lactamase_B"/>
    <property type="match status" value="1"/>
</dbReference>
<evidence type="ECO:0000313" key="2">
    <source>
        <dbReference type="EMBL" id="PMD29610.1"/>
    </source>
</evidence>